<keyword evidence="2" id="KW-1185">Reference proteome</keyword>
<dbReference type="EMBL" id="JABWDY010032111">
    <property type="protein sequence ID" value="KAF5184449.1"/>
    <property type="molecule type" value="Genomic_DNA"/>
</dbReference>
<sequence length="70" mass="8167">MQIEVHIRGEQKMQLRTRYIYQSSSGSIYPVENRKCRSKCTPNKLAQTLEIFVIQDHMSVAPPSNIRSSW</sequence>
<dbReference type="AlphaFoldDB" id="A0A7J6VH90"/>
<organism evidence="1 2">
    <name type="scientific">Thalictrum thalictroides</name>
    <name type="common">Rue-anemone</name>
    <name type="synonym">Anemone thalictroides</name>
    <dbReference type="NCBI Taxonomy" id="46969"/>
    <lineage>
        <taxon>Eukaryota</taxon>
        <taxon>Viridiplantae</taxon>
        <taxon>Streptophyta</taxon>
        <taxon>Embryophyta</taxon>
        <taxon>Tracheophyta</taxon>
        <taxon>Spermatophyta</taxon>
        <taxon>Magnoliopsida</taxon>
        <taxon>Ranunculales</taxon>
        <taxon>Ranunculaceae</taxon>
        <taxon>Thalictroideae</taxon>
        <taxon>Thalictrum</taxon>
    </lineage>
</organism>
<reference evidence="1 2" key="1">
    <citation type="submission" date="2020-06" db="EMBL/GenBank/DDBJ databases">
        <title>Transcriptomic and genomic resources for Thalictrum thalictroides and T. hernandezii: Facilitating candidate gene discovery in an emerging model plant lineage.</title>
        <authorList>
            <person name="Arias T."/>
            <person name="Riano-Pachon D.M."/>
            <person name="Di Stilio V.S."/>
        </authorList>
    </citation>
    <scope>NUCLEOTIDE SEQUENCE [LARGE SCALE GENOMIC DNA]</scope>
    <source>
        <strain evidence="2">cv. WT478/WT964</strain>
        <tissue evidence="1">Leaves</tissue>
    </source>
</reference>
<dbReference type="Proteomes" id="UP000554482">
    <property type="component" value="Unassembled WGS sequence"/>
</dbReference>
<comment type="caution">
    <text evidence="1">The sequence shown here is derived from an EMBL/GenBank/DDBJ whole genome shotgun (WGS) entry which is preliminary data.</text>
</comment>
<evidence type="ECO:0000313" key="2">
    <source>
        <dbReference type="Proteomes" id="UP000554482"/>
    </source>
</evidence>
<protein>
    <submittedName>
        <fullName evidence="1">Uncharacterized protein</fullName>
    </submittedName>
</protein>
<name>A0A7J6VH90_THATH</name>
<gene>
    <name evidence="1" type="ORF">FRX31_025965</name>
</gene>
<proteinExistence type="predicted"/>
<accession>A0A7J6VH90</accession>
<evidence type="ECO:0000313" key="1">
    <source>
        <dbReference type="EMBL" id="KAF5184449.1"/>
    </source>
</evidence>